<gene>
    <name evidence="3" type="ORF">L9F63_006572</name>
</gene>
<dbReference type="PROSITE" id="PS01010">
    <property type="entry name" value="CRISP_2"/>
    <property type="match status" value="1"/>
</dbReference>
<dbReference type="AlphaFoldDB" id="A0AAD8E4U0"/>
<feature type="signal peptide" evidence="1">
    <location>
        <begin position="1"/>
        <end position="20"/>
    </location>
</feature>
<accession>A0AAD8E4U0</accession>
<feature type="domain" description="SCP" evidence="2">
    <location>
        <begin position="56"/>
        <end position="218"/>
    </location>
</feature>
<dbReference type="InterPro" id="IPR014044">
    <property type="entry name" value="CAP_dom"/>
</dbReference>
<evidence type="ECO:0000313" key="3">
    <source>
        <dbReference type="EMBL" id="KAJ9576854.1"/>
    </source>
</evidence>
<name>A0AAD8E4U0_DIPPU</name>
<dbReference type="Proteomes" id="UP001233999">
    <property type="component" value="Unassembled WGS sequence"/>
</dbReference>
<dbReference type="InterPro" id="IPR018244">
    <property type="entry name" value="Allrgn_V5/Tpx1_CS"/>
</dbReference>
<evidence type="ECO:0000313" key="4">
    <source>
        <dbReference type="Proteomes" id="UP001233999"/>
    </source>
</evidence>
<evidence type="ECO:0000259" key="2">
    <source>
        <dbReference type="SMART" id="SM00198"/>
    </source>
</evidence>
<dbReference type="InterPro" id="IPR002413">
    <property type="entry name" value="V5_allergen-like"/>
</dbReference>
<evidence type="ECO:0000256" key="1">
    <source>
        <dbReference type="SAM" id="SignalP"/>
    </source>
</evidence>
<dbReference type="SUPFAM" id="SSF55797">
    <property type="entry name" value="PR-1-like"/>
    <property type="match status" value="1"/>
</dbReference>
<dbReference type="SMART" id="SM00198">
    <property type="entry name" value="SCP"/>
    <property type="match status" value="1"/>
</dbReference>
<sequence>MNSVTYLVSFCVLIIDISSSFDYCTIECNGNKHTMCLYSSVSNACRDYKKNSFTKSVKDIIVKEHNRYRRIIAKGQKAEQDHPGLPSASNMLEVSWHEELETIAQMWADQCKFEHDKCRDTKEFSSGQNLAMHWSTVAFEMPVKQFISNWYNEIKQFDSNSINGYVFEHSTGHFTQVVWAETRYIGCGGSIYGDAINGNDGQTGFFVCNYGPSGNYLNKKIYETGKPCSKCPQGTKCNDDLCSFGDNNTSTSSSNNLAHISTFVNVFIFINIIF</sequence>
<dbReference type="EMBL" id="JASPKZ010009389">
    <property type="protein sequence ID" value="KAJ9576854.1"/>
    <property type="molecule type" value="Genomic_DNA"/>
</dbReference>
<dbReference type="PRINTS" id="PR00838">
    <property type="entry name" value="V5ALLERGEN"/>
</dbReference>
<dbReference type="PRINTS" id="PR00837">
    <property type="entry name" value="V5TPXLIKE"/>
</dbReference>
<dbReference type="PANTHER" id="PTHR10334">
    <property type="entry name" value="CYSTEINE-RICH SECRETORY PROTEIN-RELATED"/>
    <property type="match status" value="1"/>
</dbReference>
<protein>
    <recommendedName>
        <fullName evidence="2">SCP domain-containing protein</fullName>
    </recommendedName>
</protein>
<keyword evidence="4" id="KW-1185">Reference proteome</keyword>
<dbReference type="InterPro" id="IPR001283">
    <property type="entry name" value="CRISP-related"/>
</dbReference>
<organism evidence="3 4">
    <name type="scientific">Diploptera punctata</name>
    <name type="common">Pacific beetle cockroach</name>
    <dbReference type="NCBI Taxonomy" id="6984"/>
    <lineage>
        <taxon>Eukaryota</taxon>
        <taxon>Metazoa</taxon>
        <taxon>Ecdysozoa</taxon>
        <taxon>Arthropoda</taxon>
        <taxon>Hexapoda</taxon>
        <taxon>Insecta</taxon>
        <taxon>Pterygota</taxon>
        <taxon>Neoptera</taxon>
        <taxon>Polyneoptera</taxon>
        <taxon>Dictyoptera</taxon>
        <taxon>Blattodea</taxon>
        <taxon>Blaberoidea</taxon>
        <taxon>Blaberidae</taxon>
        <taxon>Diplopterinae</taxon>
        <taxon>Diploptera</taxon>
    </lineage>
</organism>
<reference evidence="3" key="1">
    <citation type="journal article" date="2023" name="IScience">
        <title>Live-bearing cockroach genome reveals convergent evolutionary mechanisms linked to viviparity in insects and beyond.</title>
        <authorList>
            <person name="Fouks B."/>
            <person name="Harrison M.C."/>
            <person name="Mikhailova A.A."/>
            <person name="Marchal E."/>
            <person name="English S."/>
            <person name="Carruthers M."/>
            <person name="Jennings E.C."/>
            <person name="Chiamaka E.L."/>
            <person name="Frigard R.A."/>
            <person name="Pippel M."/>
            <person name="Attardo G.M."/>
            <person name="Benoit J.B."/>
            <person name="Bornberg-Bauer E."/>
            <person name="Tobe S.S."/>
        </authorList>
    </citation>
    <scope>NUCLEOTIDE SEQUENCE</scope>
    <source>
        <strain evidence="3">Stay&amp;Tobe</strain>
    </source>
</reference>
<dbReference type="Gene3D" id="3.40.33.10">
    <property type="entry name" value="CAP"/>
    <property type="match status" value="1"/>
</dbReference>
<dbReference type="InterPro" id="IPR035940">
    <property type="entry name" value="CAP_sf"/>
</dbReference>
<feature type="chain" id="PRO_5041899073" description="SCP domain-containing protein" evidence="1">
    <location>
        <begin position="21"/>
        <end position="274"/>
    </location>
</feature>
<reference evidence="3" key="2">
    <citation type="submission" date="2023-05" db="EMBL/GenBank/DDBJ databases">
        <authorList>
            <person name="Fouks B."/>
        </authorList>
    </citation>
    <scope>NUCLEOTIDE SEQUENCE</scope>
    <source>
        <strain evidence="3">Stay&amp;Tobe</strain>
        <tissue evidence="3">Testes</tissue>
    </source>
</reference>
<dbReference type="Pfam" id="PF00188">
    <property type="entry name" value="CAP"/>
    <property type="match status" value="1"/>
</dbReference>
<dbReference type="PROSITE" id="PS01009">
    <property type="entry name" value="CRISP_1"/>
    <property type="match status" value="1"/>
</dbReference>
<keyword evidence="1" id="KW-0732">Signal</keyword>
<comment type="caution">
    <text evidence="3">The sequence shown here is derived from an EMBL/GenBank/DDBJ whole genome shotgun (WGS) entry which is preliminary data.</text>
</comment>
<dbReference type="GO" id="GO:0005576">
    <property type="term" value="C:extracellular region"/>
    <property type="evidence" value="ECO:0007669"/>
    <property type="project" value="UniProtKB-SubCell"/>
</dbReference>
<dbReference type="CDD" id="cd05380">
    <property type="entry name" value="CAP_euk"/>
    <property type="match status" value="1"/>
</dbReference>
<proteinExistence type="predicted"/>